<evidence type="ECO:0000256" key="1">
    <source>
        <dbReference type="SAM" id="Coils"/>
    </source>
</evidence>
<dbReference type="PANTHER" id="PTHR14383:SF5">
    <property type="entry name" value="RUN DOMAIN-CONTAINING PROTEIN"/>
    <property type="match status" value="1"/>
</dbReference>
<dbReference type="Proteomes" id="UP000695022">
    <property type="component" value="Unplaced"/>
</dbReference>
<dbReference type="GeneID" id="106821481"/>
<feature type="compositionally biased region" description="Basic and acidic residues" evidence="2">
    <location>
        <begin position="532"/>
        <end position="643"/>
    </location>
</feature>
<name>A0ABM1FBH2_PRICU</name>
<reference evidence="5" key="1">
    <citation type="submission" date="2025-08" db="UniProtKB">
        <authorList>
            <consortium name="RefSeq"/>
        </authorList>
    </citation>
    <scope>IDENTIFICATION</scope>
</reference>
<dbReference type="SMART" id="SM00233">
    <property type="entry name" value="PH"/>
    <property type="match status" value="1"/>
</dbReference>
<feature type="compositionally biased region" description="Polar residues" evidence="2">
    <location>
        <begin position="502"/>
        <end position="531"/>
    </location>
</feature>
<evidence type="ECO:0000313" key="5">
    <source>
        <dbReference type="RefSeq" id="XP_014681793.1"/>
    </source>
</evidence>
<feature type="compositionally biased region" description="Basic and acidic residues" evidence="2">
    <location>
        <begin position="280"/>
        <end position="294"/>
    </location>
</feature>
<organism evidence="4 5">
    <name type="scientific">Priapulus caudatus</name>
    <name type="common">Priapulid worm</name>
    <dbReference type="NCBI Taxonomy" id="37621"/>
    <lineage>
        <taxon>Eukaryota</taxon>
        <taxon>Metazoa</taxon>
        <taxon>Ecdysozoa</taxon>
        <taxon>Scalidophora</taxon>
        <taxon>Priapulida</taxon>
        <taxon>Priapulimorpha</taxon>
        <taxon>Priapulimorphida</taxon>
        <taxon>Priapulidae</taxon>
        <taxon>Priapulus</taxon>
    </lineage>
</organism>
<accession>A0ABM1FBH2</accession>
<dbReference type="PROSITE" id="PS50003">
    <property type="entry name" value="PH_DOMAIN"/>
    <property type="match status" value="1"/>
</dbReference>
<dbReference type="Gene3D" id="2.30.29.30">
    <property type="entry name" value="Pleckstrin-homology domain (PH domain)/Phosphotyrosine-binding domain (PTB)"/>
    <property type="match status" value="1"/>
</dbReference>
<keyword evidence="1" id="KW-0175">Coiled coil</keyword>
<feature type="compositionally biased region" description="Basic and acidic residues" evidence="2">
    <location>
        <begin position="734"/>
        <end position="759"/>
    </location>
</feature>
<feature type="region of interest" description="Disordered" evidence="2">
    <location>
        <begin position="280"/>
        <end position="324"/>
    </location>
</feature>
<feature type="coiled-coil region" evidence="1">
    <location>
        <begin position="340"/>
        <end position="423"/>
    </location>
</feature>
<evidence type="ECO:0000259" key="3">
    <source>
        <dbReference type="PROSITE" id="PS50003"/>
    </source>
</evidence>
<feature type="region of interest" description="Disordered" evidence="2">
    <location>
        <begin position="456"/>
        <end position="759"/>
    </location>
</feature>
<gene>
    <name evidence="5" type="primary">LOC106821481</name>
</gene>
<dbReference type="PANTHER" id="PTHR14383">
    <property type="entry name" value="SWAP-70 RECOMBINASE"/>
    <property type="match status" value="1"/>
</dbReference>
<evidence type="ECO:0000256" key="2">
    <source>
        <dbReference type="SAM" id="MobiDB-lite"/>
    </source>
</evidence>
<dbReference type="RefSeq" id="XP_014681793.1">
    <property type="nucleotide sequence ID" value="XM_014826307.1"/>
</dbReference>
<evidence type="ECO:0000313" key="4">
    <source>
        <dbReference type="Proteomes" id="UP000695022"/>
    </source>
</evidence>
<keyword evidence="4" id="KW-1185">Reference proteome</keyword>
<proteinExistence type="predicted"/>
<feature type="compositionally biased region" description="Basic and acidic residues" evidence="2">
    <location>
        <begin position="469"/>
        <end position="495"/>
    </location>
</feature>
<dbReference type="Pfam" id="PF00169">
    <property type="entry name" value="PH"/>
    <property type="match status" value="1"/>
</dbReference>
<feature type="compositionally biased region" description="Polar residues" evidence="2">
    <location>
        <begin position="644"/>
        <end position="694"/>
    </location>
</feature>
<protein>
    <submittedName>
        <fullName evidence="5">Trichohyalin-like</fullName>
    </submittedName>
</protein>
<sequence length="759" mass="86636">MSDLEARTQPLWHAIHSLDPKAVATPETRLTVLTLVAALARTGAGQSLQTPTPASLDTFQPDKTNLDFPAVAEYVGRCLLSCVDVTTSSVAQLAEHPAQDDGKLWVAEAFQDQCTSLYVLFEEMLELLERHYTRAVGRAAISEAVRELYDIFVNGVIKKGILRKKGDRVKTWKERWFVLNADQMVYYTGRDEKERKGAIALSTQSVVQMTPDRKTNYPNRFTVMSRRGDRIFDISAIDNRTLAGQEWVTVVQIGAIQQFRGRSRSEASYQRIALAGEERRRGDMLKRARSRRETSCAVDQRQTGRAASAMRDSHGETGESEASTQPCKFIRNVIPVILLLEEEAEKARELERLSKEQEGLLHDERRKREEVETEQQNVSRLLMEERDRMAKLRTDRQEAERQLTEALGKLQAAEVARQRVEEAKRDRQKPVGLARLIQPSAKPLVSHRGVGAFCPWDFKVGGRGSRSSETSRDRPSYVRTSEVRRQEANKSGKTGEDDEVEGSSSLQGHVLTRTYSQSQHEPQENVSQSEQVVREGVAHSKDDASTKPAEHRRSEHLREQHDSKEIEEHHRSEKHGERDVSEQHGIRSEQHSNEPEQHSIRSEQHSNEPEQEQHSNRSEQHSNRSEQHSNEPEQHSRASEQHNQHNVSEQYSDLVEQQSKCDVSEQQNQHDVSEQQIQHDVSEQQSPHDLSEQLSPHDISEQLSPHYVSEQLSPHDLSEQLSPHDVSEQLNEQHSQHDVSEQQNLHDVDQQQSLHDESE</sequence>
<dbReference type="InterPro" id="IPR001849">
    <property type="entry name" value="PH_domain"/>
</dbReference>
<dbReference type="SUPFAM" id="SSF50729">
    <property type="entry name" value="PH domain-like"/>
    <property type="match status" value="1"/>
</dbReference>
<dbReference type="InterPro" id="IPR011993">
    <property type="entry name" value="PH-like_dom_sf"/>
</dbReference>
<feature type="domain" description="PH" evidence="3">
    <location>
        <begin position="155"/>
        <end position="256"/>
    </location>
</feature>